<dbReference type="PANTHER" id="PTHR11070">
    <property type="entry name" value="UVRD / RECB / PCRA DNA HELICASE FAMILY MEMBER"/>
    <property type="match status" value="1"/>
</dbReference>
<dbReference type="InterPro" id="IPR014016">
    <property type="entry name" value="UvrD-like_ATP-bd"/>
</dbReference>
<dbReference type="InterPro" id="IPR000212">
    <property type="entry name" value="DNA_helicase_UvrD/REP"/>
</dbReference>
<feature type="domain" description="UvrD-like helicase ATP-binding" evidence="7">
    <location>
        <begin position="173"/>
        <end position="510"/>
    </location>
</feature>
<evidence type="ECO:0000256" key="1">
    <source>
        <dbReference type="ARBA" id="ARBA00022741"/>
    </source>
</evidence>
<feature type="compositionally biased region" description="Acidic residues" evidence="6">
    <location>
        <begin position="688"/>
        <end position="701"/>
    </location>
</feature>
<accession>A0ABP8SBY1</accession>
<evidence type="ECO:0000313" key="9">
    <source>
        <dbReference type="Proteomes" id="UP001500307"/>
    </source>
</evidence>
<dbReference type="Pfam" id="PF13538">
    <property type="entry name" value="UvrD_C_2"/>
    <property type="match status" value="1"/>
</dbReference>
<keyword evidence="2 5" id="KW-0378">Hydrolase</keyword>
<evidence type="ECO:0000256" key="4">
    <source>
        <dbReference type="ARBA" id="ARBA00022840"/>
    </source>
</evidence>
<gene>
    <name evidence="8" type="ORF">GCM10023176_14120</name>
</gene>
<keyword evidence="3 5" id="KW-0347">Helicase</keyword>
<evidence type="ECO:0000259" key="7">
    <source>
        <dbReference type="PROSITE" id="PS51198"/>
    </source>
</evidence>
<evidence type="ECO:0000256" key="2">
    <source>
        <dbReference type="ARBA" id="ARBA00022801"/>
    </source>
</evidence>
<feature type="region of interest" description="Disordered" evidence="6">
    <location>
        <begin position="659"/>
        <end position="701"/>
    </location>
</feature>
<proteinExistence type="predicted"/>
<sequence length="788" mass="86235">MDAVSEELSREQKYFDAAWDHRERMRRTLGLAAGAAANSGSAARIRQDTQARLARIGGSDDAVAFGRMDHEDGDVFYIGHHAIFDDHSELLVMNWQAPAAARYYEASHADPSGLRLKRSFECSSNTIKSFSDTIFAQLAADVAELEAHEDVDDALLADLNSNRTGTMQDIVRTIQAAQFDLIRAPIDQLLVIQGGPGTGKTAVALHRVSWLLFNSQGRLSAEDVLIIGPSPTFTRYTRTVLPSLGDTSIEQRDINQLHPPVKRGRQEDPEVVRLKGDGRMAGLVRRALYARVGPPEGQHWVEAQIEGRPVPMAAEELKPLIMRCRTGAGTYSERRHLFRDLLTDLLSPRVHVNPQRLRTALDPVMDRLWPSFTAASFLRELYGSRDRLMGAAGDDFTAREVSLLHRRPADRLSEETWSDADLAVLDEAEHLINSVEARFTHIVVDEAQDLSPMQLRAIARRSANGSMTIVGDIAQSTGHWARDDWDELLDHLPADLPQVREELRYGYRVPRQVFELAAQLLPLAAPTVQAPQIVRDGPAEPLIHRIDGDERAAVAVRVAMGHASHGRSVAIICPTTCRPDTERELKARDVAWRAASAGELGPGINLVGPQEAKGLEFDAVVVMEPEDIVAEDDRGHRLLYVALTRTTRYLDIVCVGDPLAMDDDDRGSDDPTTNAVDESADAGPGDAVDAEEGSELEPDPWGEVLDELLGSKSDPAAGSDAVEVKDGLHVGPPAAVEPSNAPPPRGHVSQRFVDLAAEEVVALLRETVAPNLWKSVLARAGEVLDAEG</sequence>
<reference evidence="9" key="1">
    <citation type="journal article" date="2019" name="Int. J. Syst. Evol. Microbiol.">
        <title>The Global Catalogue of Microorganisms (GCM) 10K type strain sequencing project: providing services to taxonomists for standard genome sequencing and annotation.</title>
        <authorList>
            <consortium name="The Broad Institute Genomics Platform"/>
            <consortium name="The Broad Institute Genome Sequencing Center for Infectious Disease"/>
            <person name="Wu L."/>
            <person name="Ma J."/>
        </authorList>
    </citation>
    <scope>NUCLEOTIDE SEQUENCE [LARGE SCALE GENOMIC DNA]</scope>
    <source>
        <strain evidence="9">JCM 3175</strain>
    </source>
</reference>
<protein>
    <submittedName>
        <fullName evidence="8">AAA family ATPase</fullName>
    </submittedName>
</protein>
<feature type="region of interest" description="Disordered" evidence="6">
    <location>
        <begin position="729"/>
        <end position="748"/>
    </location>
</feature>
<evidence type="ECO:0000256" key="6">
    <source>
        <dbReference type="SAM" id="MobiDB-lite"/>
    </source>
</evidence>
<evidence type="ECO:0000256" key="3">
    <source>
        <dbReference type="ARBA" id="ARBA00022806"/>
    </source>
</evidence>
<evidence type="ECO:0000256" key="5">
    <source>
        <dbReference type="PROSITE-ProRule" id="PRU00560"/>
    </source>
</evidence>
<dbReference type="InterPro" id="IPR027417">
    <property type="entry name" value="P-loop_NTPase"/>
</dbReference>
<comment type="caution">
    <text evidence="8">The sequence shown here is derived from an EMBL/GenBank/DDBJ whole genome shotgun (WGS) entry which is preliminary data.</text>
</comment>
<dbReference type="EMBL" id="BAABGU010000005">
    <property type="protein sequence ID" value="GAA4565614.1"/>
    <property type="molecule type" value="Genomic_DNA"/>
</dbReference>
<evidence type="ECO:0000313" key="8">
    <source>
        <dbReference type="EMBL" id="GAA4565614.1"/>
    </source>
</evidence>
<dbReference type="Proteomes" id="UP001500307">
    <property type="component" value="Unassembled WGS sequence"/>
</dbReference>
<dbReference type="Gene3D" id="3.40.50.300">
    <property type="entry name" value="P-loop containing nucleotide triphosphate hydrolases"/>
    <property type="match status" value="2"/>
</dbReference>
<dbReference type="RefSeq" id="WP_346117271.1">
    <property type="nucleotide sequence ID" value="NZ_BAABGU010000005.1"/>
</dbReference>
<dbReference type="SUPFAM" id="SSF52540">
    <property type="entry name" value="P-loop containing nucleoside triphosphate hydrolases"/>
    <property type="match status" value="1"/>
</dbReference>
<feature type="binding site" evidence="5">
    <location>
        <begin position="194"/>
        <end position="201"/>
    </location>
    <ligand>
        <name>ATP</name>
        <dbReference type="ChEBI" id="CHEBI:30616"/>
    </ligand>
</feature>
<keyword evidence="4 5" id="KW-0067">ATP-binding</keyword>
<dbReference type="PROSITE" id="PS51198">
    <property type="entry name" value="UVRD_HELICASE_ATP_BIND"/>
    <property type="match status" value="1"/>
</dbReference>
<keyword evidence="9" id="KW-1185">Reference proteome</keyword>
<keyword evidence="1 5" id="KW-0547">Nucleotide-binding</keyword>
<dbReference type="InterPro" id="IPR027785">
    <property type="entry name" value="UvrD-like_helicase_C"/>
</dbReference>
<name>A0ABP8SBY1_9ACTN</name>
<dbReference type="PANTHER" id="PTHR11070:SF45">
    <property type="entry name" value="DNA 3'-5' HELICASE"/>
    <property type="match status" value="1"/>
</dbReference>
<organism evidence="8 9">
    <name type="scientific">Micromonospora coerulea</name>
    <dbReference type="NCBI Taxonomy" id="47856"/>
    <lineage>
        <taxon>Bacteria</taxon>
        <taxon>Bacillati</taxon>
        <taxon>Actinomycetota</taxon>
        <taxon>Actinomycetes</taxon>
        <taxon>Micromonosporales</taxon>
        <taxon>Micromonosporaceae</taxon>
        <taxon>Micromonospora</taxon>
    </lineage>
</organism>
<dbReference type="Pfam" id="PF00580">
    <property type="entry name" value="UvrD-helicase"/>
    <property type="match status" value="1"/>
</dbReference>